<comment type="caution">
    <text evidence="1">The sequence shown here is derived from an EMBL/GenBank/DDBJ whole genome shotgun (WGS) entry which is preliminary data.</text>
</comment>
<organism evidence="1 2">
    <name type="scientific">Candidatus Dojkabacteria bacterium</name>
    <dbReference type="NCBI Taxonomy" id="2099670"/>
    <lineage>
        <taxon>Bacteria</taxon>
        <taxon>Candidatus Dojkabacteria</taxon>
    </lineage>
</organism>
<dbReference type="AlphaFoldDB" id="A0A955L599"/>
<dbReference type="Proteomes" id="UP000783287">
    <property type="component" value="Unassembled WGS sequence"/>
</dbReference>
<evidence type="ECO:0000313" key="1">
    <source>
        <dbReference type="EMBL" id="MCA9382936.1"/>
    </source>
</evidence>
<gene>
    <name evidence="1" type="ORF">KC909_01090</name>
</gene>
<sequence>MCLELSQQNLVEFPDELIDEDPFAAEVIWQRPESFAEMKARLLSETAPALINKDTADQYKNRYGNLYGNSINCVVKYLREGGVFTEENFSNRLTASTEKARRKATGELEYTLAAYDQNWEIPVLEAIYNDGIDSHQVPRGEEARNFANRALYERAKATRASGDFDSIILELSPTPEFLTEELIQRGYDGYHVVFGWKFDPVLRREQVNLYWLKKDVDHAQFIELIEQIPATAKRYQEATLPEEYPPTQDVSIMLASGAIPQEAYEATVMTFINENRIPNNSPELAEFIDNVVGKQILAEVLPLIQDASILITEELDQGVDNSNALRFILQQIEDLRAGYEYLTYLKLDELSGVNTVQKNTIVSADEFAELSIAEQIEIMDANDFESSYCGGQRSFGNNGIAGLGETSSASVLASDSADHNLCVRCLLVFGIVSYGPVGKCSVGLECCQGYYDGGIYE</sequence>
<name>A0A955L599_9BACT</name>
<reference evidence="1" key="2">
    <citation type="journal article" date="2021" name="Microbiome">
        <title>Successional dynamics and alternative stable states in a saline activated sludge microbial community over 9 years.</title>
        <authorList>
            <person name="Wang Y."/>
            <person name="Ye J."/>
            <person name="Ju F."/>
            <person name="Liu L."/>
            <person name="Boyd J.A."/>
            <person name="Deng Y."/>
            <person name="Parks D.H."/>
            <person name="Jiang X."/>
            <person name="Yin X."/>
            <person name="Woodcroft B.J."/>
            <person name="Tyson G.W."/>
            <person name="Hugenholtz P."/>
            <person name="Polz M.F."/>
            <person name="Zhang T."/>
        </authorList>
    </citation>
    <scope>NUCLEOTIDE SEQUENCE</scope>
    <source>
        <strain evidence="1">HKST-UBA14</strain>
    </source>
</reference>
<accession>A0A955L599</accession>
<dbReference type="EMBL" id="JAGQLK010000013">
    <property type="protein sequence ID" value="MCA9382936.1"/>
    <property type="molecule type" value="Genomic_DNA"/>
</dbReference>
<reference evidence="1" key="1">
    <citation type="submission" date="2020-04" db="EMBL/GenBank/DDBJ databases">
        <authorList>
            <person name="Zhang T."/>
        </authorList>
    </citation>
    <scope>NUCLEOTIDE SEQUENCE</scope>
    <source>
        <strain evidence="1">HKST-UBA14</strain>
    </source>
</reference>
<protein>
    <submittedName>
        <fullName evidence="1">Uncharacterized protein</fullName>
    </submittedName>
</protein>
<evidence type="ECO:0000313" key="2">
    <source>
        <dbReference type="Proteomes" id="UP000783287"/>
    </source>
</evidence>
<proteinExistence type="predicted"/>